<dbReference type="SFLD" id="SFLDS00052">
    <property type="entry name" value="Ferric_Reductase_Domain"/>
    <property type="match status" value="1"/>
</dbReference>
<dbReference type="SFLD" id="SFLDG01168">
    <property type="entry name" value="Ferric_reductase_subgroup_(FRE"/>
    <property type="match status" value="1"/>
</dbReference>
<feature type="domain" description="Ferric oxidoreductase" evidence="16">
    <location>
        <begin position="99"/>
        <end position="211"/>
    </location>
</feature>
<feature type="transmembrane region" description="Helical" evidence="15">
    <location>
        <begin position="134"/>
        <end position="154"/>
    </location>
</feature>
<keyword evidence="4 15" id="KW-0812">Transmembrane</keyword>
<dbReference type="EMBL" id="KV453857">
    <property type="protein sequence ID" value="ODV84334.1"/>
    <property type="molecule type" value="Genomic_DNA"/>
</dbReference>
<evidence type="ECO:0000256" key="1">
    <source>
        <dbReference type="ARBA" id="ARBA00004141"/>
    </source>
</evidence>
<feature type="transmembrane region" description="Helical" evidence="15">
    <location>
        <begin position="25"/>
        <end position="47"/>
    </location>
</feature>
<organism evidence="19 20">
    <name type="scientific">[Candida] arabinofermentans NRRL YB-2248</name>
    <dbReference type="NCBI Taxonomy" id="983967"/>
    <lineage>
        <taxon>Eukaryota</taxon>
        <taxon>Fungi</taxon>
        <taxon>Dikarya</taxon>
        <taxon>Ascomycota</taxon>
        <taxon>Saccharomycotina</taxon>
        <taxon>Pichiomycetes</taxon>
        <taxon>Pichiales</taxon>
        <taxon>Pichiaceae</taxon>
        <taxon>Ogataea</taxon>
        <taxon>Ogataea/Candida clade</taxon>
    </lineage>
</organism>
<dbReference type="Proteomes" id="UP000094801">
    <property type="component" value="Unassembled WGS sequence"/>
</dbReference>
<dbReference type="InterPro" id="IPR050369">
    <property type="entry name" value="RBOH/FRE"/>
</dbReference>
<keyword evidence="10" id="KW-0406">Ion transport</keyword>
<feature type="transmembrane region" description="Helical" evidence="15">
    <location>
        <begin position="59"/>
        <end position="82"/>
    </location>
</feature>
<dbReference type="Pfam" id="PF08022">
    <property type="entry name" value="FAD_binding_8"/>
    <property type="match status" value="1"/>
</dbReference>
<comment type="similarity">
    <text evidence="13">Belongs to the ferric reductase (FRE) family. AIM14 subfamily.</text>
</comment>
<keyword evidence="5" id="KW-0274">FAD</keyword>
<keyword evidence="11 15" id="KW-0472">Membrane</keyword>
<comment type="subcellular location">
    <subcellularLocation>
        <location evidence="1">Membrane</location>
        <topology evidence="1">Multi-pass membrane protein</topology>
    </subcellularLocation>
</comment>
<feature type="transmembrane region" description="Helical" evidence="15">
    <location>
        <begin position="196"/>
        <end position="214"/>
    </location>
</feature>
<evidence type="ECO:0000256" key="10">
    <source>
        <dbReference type="ARBA" id="ARBA00023065"/>
    </source>
</evidence>
<dbReference type="Pfam" id="PF01794">
    <property type="entry name" value="Ferric_reduct"/>
    <property type="match status" value="1"/>
</dbReference>
<evidence type="ECO:0000256" key="7">
    <source>
        <dbReference type="ARBA" id="ARBA00022982"/>
    </source>
</evidence>
<feature type="transmembrane region" description="Helical" evidence="15">
    <location>
        <begin position="166"/>
        <end position="184"/>
    </location>
</feature>
<dbReference type="PANTHER" id="PTHR11972">
    <property type="entry name" value="NADPH OXIDASE"/>
    <property type="match status" value="1"/>
</dbReference>
<evidence type="ECO:0000256" key="2">
    <source>
        <dbReference type="ARBA" id="ARBA00022448"/>
    </source>
</evidence>
<keyword evidence="3" id="KW-0285">Flavoprotein</keyword>
<dbReference type="SFLD" id="SFLDF00463">
    <property type="entry name" value="AIM14"/>
    <property type="match status" value="1"/>
</dbReference>
<dbReference type="GO" id="GO:0033215">
    <property type="term" value="P:reductive iron assimilation"/>
    <property type="evidence" value="ECO:0007669"/>
    <property type="project" value="TreeGrafter"/>
</dbReference>
<dbReference type="STRING" id="983967.A0A1E4SXV4"/>
<dbReference type="PANTHER" id="PTHR11972:SF198">
    <property type="entry name" value="METALLOREDUCTASE AIM14-RELATED"/>
    <property type="match status" value="1"/>
</dbReference>
<feature type="transmembrane region" description="Helical" evidence="15">
    <location>
        <begin position="220"/>
        <end position="237"/>
    </location>
</feature>
<dbReference type="InterPro" id="IPR013130">
    <property type="entry name" value="Fe3_Rdtase_TM_dom"/>
</dbReference>
<dbReference type="Pfam" id="PF08030">
    <property type="entry name" value="NAD_binding_6"/>
    <property type="match status" value="1"/>
</dbReference>
<dbReference type="CDD" id="cd06186">
    <property type="entry name" value="NOX_Duox_like_FAD_NADP"/>
    <property type="match status" value="1"/>
</dbReference>
<keyword evidence="9" id="KW-0560">Oxidoreductase</keyword>
<dbReference type="InterPro" id="IPR013121">
    <property type="entry name" value="Fe_red_NAD-bd_6"/>
</dbReference>
<evidence type="ECO:0000256" key="14">
    <source>
        <dbReference type="ARBA" id="ARBA00039704"/>
    </source>
</evidence>
<evidence type="ECO:0000313" key="20">
    <source>
        <dbReference type="Proteomes" id="UP000094801"/>
    </source>
</evidence>
<evidence type="ECO:0000256" key="4">
    <source>
        <dbReference type="ARBA" id="ARBA00022692"/>
    </source>
</evidence>
<keyword evidence="20" id="KW-1185">Reference proteome</keyword>
<evidence type="ECO:0000256" key="6">
    <source>
        <dbReference type="ARBA" id="ARBA00022857"/>
    </source>
</evidence>
<evidence type="ECO:0000256" key="15">
    <source>
        <dbReference type="SAM" id="Phobius"/>
    </source>
</evidence>
<accession>A0A1E4SXV4</accession>
<evidence type="ECO:0000259" key="17">
    <source>
        <dbReference type="Pfam" id="PF08022"/>
    </source>
</evidence>
<evidence type="ECO:0000256" key="13">
    <source>
        <dbReference type="ARBA" id="ARBA00038065"/>
    </source>
</evidence>
<dbReference type="GO" id="GO:0000293">
    <property type="term" value="F:ferric-chelate reductase activity"/>
    <property type="evidence" value="ECO:0007669"/>
    <property type="project" value="TreeGrafter"/>
</dbReference>
<name>A0A1E4SXV4_9ASCO</name>
<gene>
    <name evidence="19" type="ORF">CANARDRAFT_201313</name>
</gene>
<keyword evidence="2" id="KW-0813">Transport</keyword>
<dbReference type="OrthoDB" id="17725at2759"/>
<dbReference type="InterPro" id="IPR013112">
    <property type="entry name" value="FAD-bd_8"/>
</dbReference>
<evidence type="ECO:0000256" key="9">
    <source>
        <dbReference type="ARBA" id="ARBA00023002"/>
    </source>
</evidence>
<protein>
    <recommendedName>
        <fullName evidence="14">Probable metalloreductase AIM14</fullName>
    </recommendedName>
</protein>
<evidence type="ECO:0000313" key="19">
    <source>
        <dbReference type="EMBL" id="ODV84334.1"/>
    </source>
</evidence>
<dbReference type="Gene3D" id="3.40.50.80">
    <property type="entry name" value="Nucleotide-binding domain of ferredoxin-NADP reductase (FNR) module"/>
    <property type="match status" value="1"/>
</dbReference>
<evidence type="ECO:0000256" key="8">
    <source>
        <dbReference type="ARBA" id="ARBA00022989"/>
    </source>
</evidence>
<keyword evidence="7" id="KW-0249">Electron transport</keyword>
<feature type="domain" description="FAD-binding 8" evidence="17">
    <location>
        <begin position="251"/>
        <end position="317"/>
    </location>
</feature>
<evidence type="ECO:0000256" key="3">
    <source>
        <dbReference type="ARBA" id="ARBA00022630"/>
    </source>
</evidence>
<proteinExistence type="inferred from homology"/>
<reference evidence="20" key="1">
    <citation type="submission" date="2016-04" db="EMBL/GenBank/DDBJ databases">
        <title>Comparative genomics of biotechnologically important yeasts.</title>
        <authorList>
            <consortium name="DOE Joint Genome Institute"/>
            <person name="Riley R."/>
            <person name="Haridas S."/>
            <person name="Wolfe K.H."/>
            <person name="Lopes M.R."/>
            <person name="Hittinger C.T."/>
            <person name="Goker M."/>
            <person name="Salamov A."/>
            <person name="Wisecaver J."/>
            <person name="Long T.M."/>
            <person name="Aerts A.L."/>
            <person name="Barry K."/>
            <person name="Choi C."/>
            <person name="Clum A."/>
            <person name="Coughlan A.Y."/>
            <person name="Deshpande S."/>
            <person name="Douglass A.P."/>
            <person name="Hanson S.J."/>
            <person name="Klenk H.-P."/>
            <person name="Labutti K."/>
            <person name="Lapidus A."/>
            <person name="Lindquist E."/>
            <person name="Lipzen A."/>
            <person name="Meier-Kolthoff J.P."/>
            <person name="Ohm R.A."/>
            <person name="Otillar R.P."/>
            <person name="Pangilinan J."/>
            <person name="Peng Y."/>
            <person name="Rokas A."/>
            <person name="Rosa C.A."/>
            <person name="Scheuner C."/>
            <person name="Sibirny A.A."/>
            <person name="Slot J.C."/>
            <person name="Stielow J.B."/>
            <person name="Sun H."/>
            <person name="Kurtzman C.P."/>
            <person name="Blackwell M."/>
            <person name="Grigoriev I.V."/>
            <person name="Jeffries T.W."/>
        </authorList>
    </citation>
    <scope>NUCLEOTIDE SEQUENCE [LARGE SCALE GENOMIC DNA]</scope>
    <source>
        <strain evidence="20">NRRL YB-2248</strain>
    </source>
</reference>
<keyword evidence="6" id="KW-0521">NADP</keyword>
<evidence type="ECO:0000256" key="12">
    <source>
        <dbReference type="ARBA" id="ARBA00037386"/>
    </source>
</evidence>
<dbReference type="AlphaFoldDB" id="A0A1E4SXV4"/>
<comment type="function">
    <text evidence="12">Probable cell surface metalloreductase. May be involved in iron or copper homeostasis.</text>
</comment>
<evidence type="ECO:0000259" key="18">
    <source>
        <dbReference type="Pfam" id="PF08030"/>
    </source>
</evidence>
<feature type="domain" description="Ferric reductase NAD binding" evidence="18">
    <location>
        <begin position="346"/>
        <end position="527"/>
    </location>
</feature>
<keyword evidence="8 15" id="KW-1133">Transmembrane helix</keyword>
<sequence length="542" mass="62252">MSSASASFIDVIKRHGSTHYINVKYGYFTIFLTICYLVYREVALYYYNRSWSRSGRSTTRLGLVTFPLLYLISIIAFVVLIMEVFNPHLDKLTIHFKRAGRLAYSLLPLDLVLALRPSPFKLDNYLDTLIVHKWISRIILILGISHSIGFMLRWYDVGTFSKTWDIVNLAGFIMFTLFSILLVINWKKIRSSIYKYFYVVHNVTLWSFVLMTWYHARPGVTPIAIVCISILIFQFAVKFMTLQDVQIVDTISNDGSDLMIVKMPKRLLPDGYLPGCHLRLGYSWKSPLYWVFPSHPYTIATTFEEPGSQISLVLRKSTFKVFSNKTYSIQPYFKSSLGLNFFQTAENISIVCGGSGISLGLVLANYFKKKILEDLKDIKISFIWITPSREDLFVLKALRVEGVEVYITGSKTTEFASSSQTLQTETALSTSFDDVPISESDNPFSDTYELESLENRNGYNIDEDHEDGESLNDPDGLQTKFRNKYHYGKRPQLSQVLERHLDKTIDYANKWIIACGPPALNKDCKAIAETSRCRFFSEEYSM</sequence>
<evidence type="ECO:0000259" key="16">
    <source>
        <dbReference type="Pfam" id="PF01794"/>
    </source>
</evidence>
<evidence type="ECO:0000256" key="5">
    <source>
        <dbReference type="ARBA" id="ARBA00022827"/>
    </source>
</evidence>
<evidence type="ECO:0000256" key="11">
    <source>
        <dbReference type="ARBA" id="ARBA00023136"/>
    </source>
</evidence>
<dbReference type="InterPro" id="IPR039261">
    <property type="entry name" value="FNR_nucleotide-bd"/>
</dbReference>
<dbReference type="GO" id="GO:0005886">
    <property type="term" value="C:plasma membrane"/>
    <property type="evidence" value="ECO:0007669"/>
    <property type="project" value="TreeGrafter"/>
</dbReference>